<organism evidence="7 8">
    <name type="scientific">Kineococcus radiotolerans</name>
    <dbReference type="NCBI Taxonomy" id="131568"/>
    <lineage>
        <taxon>Bacteria</taxon>
        <taxon>Bacillati</taxon>
        <taxon>Actinomycetota</taxon>
        <taxon>Actinomycetes</taxon>
        <taxon>Kineosporiales</taxon>
        <taxon>Kineosporiaceae</taxon>
        <taxon>Kineococcus</taxon>
    </lineage>
</organism>
<dbReference type="InterPro" id="IPR009057">
    <property type="entry name" value="Homeodomain-like_sf"/>
</dbReference>
<evidence type="ECO:0000256" key="5">
    <source>
        <dbReference type="PROSITE-ProRule" id="PRU00335"/>
    </source>
</evidence>
<dbReference type="InterPro" id="IPR001647">
    <property type="entry name" value="HTH_TetR"/>
</dbReference>
<accession>A0A7W4TQB7</accession>
<dbReference type="Proteomes" id="UP000533269">
    <property type="component" value="Unassembled WGS sequence"/>
</dbReference>
<gene>
    <name evidence="7" type="ORF">FHR75_003998</name>
</gene>
<reference evidence="7 8" key="1">
    <citation type="submission" date="2020-08" db="EMBL/GenBank/DDBJ databases">
        <title>The Agave Microbiome: Exploring the role of microbial communities in plant adaptations to desert environments.</title>
        <authorList>
            <person name="Partida-Martinez L.P."/>
        </authorList>
    </citation>
    <scope>NUCLEOTIDE SEQUENCE [LARGE SCALE GENOMIC DNA]</scope>
    <source>
        <strain evidence="7 8">AS2.23</strain>
    </source>
</reference>
<keyword evidence="4" id="KW-0804">Transcription</keyword>
<evidence type="ECO:0000313" key="7">
    <source>
        <dbReference type="EMBL" id="MBB2903156.1"/>
    </source>
</evidence>
<keyword evidence="3 5" id="KW-0238">DNA-binding</keyword>
<feature type="DNA-binding region" description="H-T-H motif" evidence="5">
    <location>
        <begin position="24"/>
        <end position="43"/>
    </location>
</feature>
<name>A0A7W4TQB7_KINRA</name>
<dbReference type="GO" id="GO:0003700">
    <property type="term" value="F:DNA-binding transcription factor activity"/>
    <property type="evidence" value="ECO:0007669"/>
    <property type="project" value="TreeGrafter"/>
</dbReference>
<dbReference type="RefSeq" id="WP_183392780.1">
    <property type="nucleotide sequence ID" value="NZ_JACHVY010000005.1"/>
</dbReference>
<evidence type="ECO:0000313" key="8">
    <source>
        <dbReference type="Proteomes" id="UP000533269"/>
    </source>
</evidence>
<keyword evidence="1" id="KW-0678">Repressor</keyword>
<dbReference type="SUPFAM" id="SSF48498">
    <property type="entry name" value="Tetracyclin repressor-like, C-terminal domain"/>
    <property type="match status" value="1"/>
</dbReference>
<sequence>MEAREAIATAALDLAAEGGLEAVSVRTVAARAGVSPGLVQHHYKTKQHLLLAAMERVSYRVQTRLESAATATRDASPAQQLRHLALQLLPMDEQRRVEARVWLAFVARAAVDEEVAALHSQEWRALQQVFAELLAARRHAAANETAHPANTTTGNAVTTRDEDEAAHLLAALDGMAIAGIAETDRMTPARMHRLVNHLLGTRLMKP</sequence>
<dbReference type="Pfam" id="PF13977">
    <property type="entry name" value="TetR_C_6"/>
    <property type="match status" value="1"/>
</dbReference>
<proteinExistence type="predicted"/>
<comment type="caution">
    <text evidence="7">The sequence shown here is derived from an EMBL/GenBank/DDBJ whole genome shotgun (WGS) entry which is preliminary data.</text>
</comment>
<feature type="domain" description="HTH tetR-type" evidence="6">
    <location>
        <begin position="1"/>
        <end position="61"/>
    </location>
</feature>
<dbReference type="PRINTS" id="PR00455">
    <property type="entry name" value="HTHTETR"/>
</dbReference>
<evidence type="ECO:0000259" key="6">
    <source>
        <dbReference type="PROSITE" id="PS50977"/>
    </source>
</evidence>
<evidence type="ECO:0000256" key="2">
    <source>
        <dbReference type="ARBA" id="ARBA00023015"/>
    </source>
</evidence>
<dbReference type="SUPFAM" id="SSF46689">
    <property type="entry name" value="Homeodomain-like"/>
    <property type="match status" value="1"/>
</dbReference>
<dbReference type="GO" id="GO:0000976">
    <property type="term" value="F:transcription cis-regulatory region binding"/>
    <property type="evidence" value="ECO:0007669"/>
    <property type="project" value="TreeGrafter"/>
</dbReference>
<evidence type="ECO:0000256" key="1">
    <source>
        <dbReference type="ARBA" id="ARBA00022491"/>
    </source>
</evidence>
<keyword evidence="2" id="KW-0805">Transcription regulation</keyword>
<reference evidence="7 8" key="2">
    <citation type="submission" date="2020-08" db="EMBL/GenBank/DDBJ databases">
        <authorList>
            <person name="Partida-Martinez L."/>
            <person name="Huntemann M."/>
            <person name="Clum A."/>
            <person name="Wang J."/>
            <person name="Palaniappan K."/>
            <person name="Ritter S."/>
            <person name="Chen I.-M."/>
            <person name="Stamatis D."/>
            <person name="Reddy T."/>
            <person name="O'Malley R."/>
            <person name="Daum C."/>
            <person name="Shapiro N."/>
            <person name="Ivanova N."/>
            <person name="Kyrpides N."/>
            <person name="Woyke T."/>
        </authorList>
    </citation>
    <scope>NUCLEOTIDE SEQUENCE [LARGE SCALE GENOMIC DNA]</scope>
    <source>
        <strain evidence="7 8">AS2.23</strain>
    </source>
</reference>
<dbReference type="PANTHER" id="PTHR30055:SF228">
    <property type="entry name" value="TRANSCRIPTIONAL REGULATOR-RELATED"/>
    <property type="match status" value="1"/>
</dbReference>
<dbReference type="EMBL" id="JACHVY010000005">
    <property type="protein sequence ID" value="MBB2903156.1"/>
    <property type="molecule type" value="Genomic_DNA"/>
</dbReference>
<evidence type="ECO:0000256" key="4">
    <source>
        <dbReference type="ARBA" id="ARBA00023163"/>
    </source>
</evidence>
<dbReference type="AlphaFoldDB" id="A0A7W4TQB7"/>
<dbReference type="Gene3D" id="1.10.357.10">
    <property type="entry name" value="Tetracycline Repressor, domain 2"/>
    <property type="match status" value="1"/>
</dbReference>
<dbReference type="InterPro" id="IPR039538">
    <property type="entry name" value="BetI_C"/>
</dbReference>
<dbReference type="InterPro" id="IPR050109">
    <property type="entry name" value="HTH-type_TetR-like_transc_reg"/>
</dbReference>
<dbReference type="PROSITE" id="PS50977">
    <property type="entry name" value="HTH_TETR_2"/>
    <property type="match status" value="1"/>
</dbReference>
<protein>
    <submittedName>
        <fullName evidence="7">AcrR family transcriptional regulator</fullName>
    </submittedName>
</protein>
<dbReference type="Pfam" id="PF00440">
    <property type="entry name" value="TetR_N"/>
    <property type="match status" value="1"/>
</dbReference>
<dbReference type="PANTHER" id="PTHR30055">
    <property type="entry name" value="HTH-TYPE TRANSCRIPTIONAL REGULATOR RUTR"/>
    <property type="match status" value="1"/>
</dbReference>
<dbReference type="InterPro" id="IPR036271">
    <property type="entry name" value="Tet_transcr_reg_TetR-rel_C_sf"/>
</dbReference>
<evidence type="ECO:0000256" key="3">
    <source>
        <dbReference type="ARBA" id="ARBA00023125"/>
    </source>
</evidence>